<dbReference type="Proteomes" id="UP000789508">
    <property type="component" value="Unassembled WGS sequence"/>
</dbReference>
<evidence type="ECO:0000313" key="3">
    <source>
        <dbReference type="Proteomes" id="UP000789508"/>
    </source>
</evidence>
<dbReference type="SUPFAM" id="SSF48403">
    <property type="entry name" value="Ankyrin repeat"/>
    <property type="match status" value="1"/>
</dbReference>
<evidence type="ECO:0000256" key="1">
    <source>
        <dbReference type="SAM" id="MobiDB-lite"/>
    </source>
</evidence>
<proteinExistence type="predicted"/>
<sequence>MSRVSISLKSSEKQNPNSRLERRRSRHVSHCSDETYDPNHTTCTNIHYHAKDSTIDCSRQKERNPGVLCYKGDQNGLREQLSAGANPDCLYLNYPLTIIALQKQPILTIINTLQMLRAFNGNITIRDPQLKRTVLLESASKLMTRELDYIEKYPILLQWLVDTNLFNIHERDFDEGCGILHFVVLTKHDKYIPSLLLKCIELGADPRSEDSKGYNALAYVVKFQPLNILMEVMEKVPSMRDAEVLQRAIAKSSWMSKKRSYLKEWLNECNDFYRFHSI</sequence>
<dbReference type="Gene3D" id="1.25.40.20">
    <property type="entry name" value="Ankyrin repeat-containing domain"/>
    <property type="match status" value="1"/>
</dbReference>
<feature type="region of interest" description="Disordered" evidence="1">
    <location>
        <begin position="1"/>
        <end position="34"/>
    </location>
</feature>
<accession>A0A9N9GSE9</accession>
<gene>
    <name evidence="2" type="ORF">ALEPTO_LOCUS9008</name>
</gene>
<reference evidence="2" key="1">
    <citation type="submission" date="2021-06" db="EMBL/GenBank/DDBJ databases">
        <authorList>
            <person name="Kallberg Y."/>
            <person name="Tangrot J."/>
            <person name="Rosling A."/>
        </authorList>
    </citation>
    <scope>NUCLEOTIDE SEQUENCE</scope>
    <source>
        <strain evidence="2">FL130A</strain>
    </source>
</reference>
<dbReference type="OrthoDB" id="539213at2759"/>
<organism evidence="2 3">
    <name type="scientific">Ambispora leptoticha</name>
    <dbReference type="NCBI Taxonomy" id="144679"/>
    <lineage>
        <taxon>Eukaryota</taxon>
        <taxon>Fungi</taxon>
        <taxon>Fungi incertae sedis</taxon>
        <taxon>Mucoromycota</taxon>
        <taxon>Glomeromycotina</taxon>
        <taxon>Glomeromycetes</taxon>
        <taxon>Archaeosporales</taxon>
        <taxon>Ambisporaceae</taxon>
        <taxon>Ambispora</taxon>
    </lineage>
</organism>
<dbReference type="InterPro" id="IPR036770">
    <property type="entry name" value="Ankyrin_rpt-contain_sf"/>
</dbReference>
<comment type="caution">
    <text evidence="2">The sequence shown here is derived from an EMBL/GenBank/DDBJ whole genome shotgun (WGS) entry which is preliminary data.</text>
</comment>
<protein>
    <submittedName>
        <fullName evidence="2">10451_t:CDS:1</fullName>
    </submittedName>
</protein>
<feature type="compositionally biased region" description="Polar residues" evidence="1">
    <location>
        <begin position="1"/>
        <end position="18"/>
    </location>
</feature>
<dbReference type="AlphaFoldDB" id="A0A9N9GSE9"/>
<evidence type="ECO:0000313" key="2">
    <source>
        <dbReference type="EMBL" id="CAG8622162.1"/>
    </source>
</evidence>
<name>A0A9N9GSE9_9GLOM</name>
<dbReference type="EMBL" id="CAJVPS010006140">
    <property type="protein sequence ID" value="CAG8622162.1"/>
    <property type="molecule type" value="Genomic_DNA"/>
</dbReference>
<keyword evidence="3" id="KW-1185">Reference proteome</keyword>